<evidence type="ECO:0000256" key="1">
    <source>
        <dbReference type="SAM" id="MobiDB-lite"/>
    </source>
</evidence>
<dbReference type="Proteomes" id="UP000027138">
    <property type="component" value="Unassembled WGS sequence"/>
</dbReference>
<feature type="region of interest" description="Disordered" evidence="1">
    <location>
        <begin position="33"/>
        <end position="65"/>
    </location>
</feature>
<dbReference type="OrthoDB" id="747111at2759"/>
<evidence type="ECO:0000313" key="2">
    <source>
        <dbReference type="EMBL" id="KDP26056.1"/>
    </source>
</evidence>
<dbReference type="AlphaFoldDB" id="A0A067JQ19"/>
<reference evidence="2 3" key="1">
    <citation type="journal article" date="2014" name="PLoS ONE">
        <title>Global Analysis of Gene Expression Profiles in Physic Nut (Jatropha curcas L.) Seedlings Exposed to Salt Stress.</title>
        <authorList>
            <person name="Zhang L."/>
            <person name="Zhang C."/>
            <person name="Wu P."/>
            <person name="Chen Y."/>
            <person name="Li M."/>
            <person name="Jiang H."/>
            <person name="Wu G."/>
        </authorList>
    </citation>
    <scope>NUCLEOTIDE SEQUENCE [LARGE SCALE GENOMIC DNA]</scope>
    <source>
        <strain evidence="3">cv. GZQX0401</strain>
        <tissue evidence="2">Young leaves</tissue>
    </source>
</reference>
<accession>A0A067JQ19</accession>
<proteinExistence type="predicted"/>
<organism evidence="2 3">
    <name type="scientific">Jatropha curcas</name>
    <name type="common">Barbados nut</name>
    <dbReference type="NCBI Taxonomy" id="180498"/>
    <lineage>
        <taxon>Eukaryota</taxon>
        <taxon>Viridiplantae</taxon>
        <taxon>Streptophyta</taxon>
        <taxon>Embryophyta</taxon>
        <taxon>Tracheophyta</taxon>
        <taxon>Spermatophyta</taxon>
        <taxon>Magnoliopsida</taxon>
        <taxon>eudicotyledons</taxon>
        <taxon>Gunneridae</taxon>
        <taxon>Pentapetalae</taxon>
        <taxon>rosids</taxon>
        <taxon>fabids</taxon>
        <taxon>Malpighiales</taxon>
        <taxon>Euphorbiaceae</taxon>
        <taxon>Crotonoideae</taxon>
        <taxon>Jatropheae</taxon>
        <taxon>Jatropha</taxon>
    </lineage>
</organism>
<dbReference type="PANTHER" id="PTHR33983">
    <property type="entry name" value="OS07G0185900 PROTEIN"/>
    <property type="match status" value="1"/>
</dbReference>
<gene>
    <name evidence="2" type="ORF">JCGZ_21089</name>
</gene>
<dbReference type="EMBL" id="KK914930">
    <property type="protein sequence ID" value="KDP26056.1"/>
    <property type="molecule type" value="Genomic_DNA"/>
</dbReference>
<name>A0A067JQ19_JATCU</name>
<keyword evidence="3" id="KW-1185">Reference proteome</keyword>
<evidence type="ECO:0000313" key="3">
    <source>
        <dbReference type="Proteomes" id="UP000027138"/>
    </source>
</evidence>
<dbReference type="STRING" id="180498.A0A067JQ19"/>
<dbReference type="PANTHER" id="PTHR33983:SF16">
    <property type="match status" value="1"/>
</dbReference>
<sequence>MSKYMELLDTGVRIAGRFYSHCPHTARMYYHPPSGADDGHHQHQYHHGVAHNGGGVSHTPGQDSSRISSCAAKAMAAKGFDNTDLIFYSVI</sequence>
<protein>
    <submittedName>
        <fullName evidence="2">Uncharacterized protein</fullName>
    </submittedName>
</protein>